<dbReference type="EMBL" id="WJXA01000010">
    <property type="protein sequence ID" value="KAF7129998.1"/>
    <property type="molecule type" value="Genomic_DNA"/>
</dbReference>
<evidence type="ECO:0000256" key="3">
    <source>
        <dbReference type="ARBA" id="ARBA00022676"/>
    </source>
</evidence>
<comment type="subcellular location">
    <subcellularLocation>
        <location evidence="1">Golgi apparatus membrane</location>
        <topology evidence="1">Single-pass type II membrane protein</topology>
    </subcellularLocation>
</comment>
<evidence type="ECO:0000256" key="5">
    <source>
        <dbReference type="ARBA" id="ARBA00023034"/>
    </source>
</evidence>
<comment type="caution">
    <text evidence="7">The sequence shown here is derived from an EMBL/GenBank/DDBJ whole genome shotgun (WGS) entry which is preliminary data.</text>
</comment>
<dbReference type="GO" id="GO:0000139">
    <property type="term" value="C:Golgi membrane"/>
    <property type="evidence" value="ECO:0007669"/>
    <property type="project" value="UniProtKB-SubCell"/>
</dbReference>
<evidence type="ECO:0000256" key="4">
    <source>
        <dbReference type="ARBA" id="ARBA00022968"/>
    </source>
</evidence>
<feature type="domain" description="Exostosin GT47" evidence="6">
    <location>
        <begin position="242"/>
        <end position="574"/>
    </location>
</feature>
<dbReference type="OrthoDB" id="1924787at2759"/>
<dbReference type="Proteomes" id="UP000626092">
    <property type="component" value="Unassembled WGS sequence"/>
</dbReference>
<dbReference type="GO" id="GO:0009969">
    <property type="term" value="P:xyloglucan biosynthetic process"/>
    <property type="evidence" value="ECO:0007669"/>
    <property type="project" value="TreeGrafter"/>
</dbReference>
<protein>
    <recommendedName>
        <fullName evidence="6">Exostosin GT47 domain-containing protein</fullName>
    </recommendedName>
</protein>
<keyword evidence="4" id="KW-0812">Transmembrane</keyword>
<dbReference type="PANTHER" id="PTHR11062:SF219">
    <property type="entry name" value="XYLOGLUCAN GALACTOSYLTRANSFERASE XLT2-LIKE"/>
    <property type="match status" value="1"/>
</dbReference>
<evidence type="ECO:0000256" key="2">
    <source>
        <dbReference type="ARBA" id="ARBA00010271"/>
    </source>
</evidence>
<keyword evidence="3" id="KW-0808">Transferase</keyword>
<organism evidence="7 8">
    <name type="scientific">Rhododendron simsii</name>
    <name type="common">Sims's rhododendron</name>
    <dbReference type="NCBI Taxonomy" id="118357"/>
    <lineage>
        <taxon>Eukaryota</taxon>
        <taxon>Viridiplantae</taxon>
        <taxon>Streptophyta</taxon>
        <taxon>Embryophyta</taxon>
        <taxon>Tracheophyta</taxon>
        <taxon>Spermatophyta</taxon>
        <taxon>Magnoliopsida</taxon>
        <taxon>eudicotyledons</taxon>
        <taxon>Gunneridae</taxon>
        <taxon>Pentapetalae</taxon>
        <taxon>asterids</taxon>
        <taxon>Ericales</taxon>
        <taxon>Ericaceae</taxon>
        <taxon>Ericoideae</taxon>
        <taxon>Rhodoreae</taxon>
        <taxon>Rhododendron</taxon>
    </lineage>
</organism>
<dbReference type="Pfam" id="PF03016">
    <property type="entry name" value="Exostosin_GT47"/>
    <property type="match status" value="1"/>
</dbReference>
<keyword evidence="8" id="KW-1185">Reference proteome</keyword>
<evidence type="ECO:0000313" key="7">
    <source>
        <dbReference type="EMBL" id="KAF7129998.1"/>
    </source>
</evidence>
<dbReference type="InterPro" id="IPR004263">
    <property type="entry name" value="Exostosin"/>
</dbReference>
<keyword evidence="4" id="KW-0735">Signal-anchor</keyword>
<dbReference type="GO" id="GO:0008378">
    <property type="term" value="F:galactosyltransferase activity"/>
    <property type="evidence" value="ECO:0007669"/>
    <property type="project" value="TreeGrafter"/>
</dbReference>
<gene>
    <name evidence="7" type="ORF">RHSIM_Rhsim10G0106100</name>
</gene>
<keyword evidence="3" id="KW-0328">Glycosyltransferase</keyword>
<name>A0A834GH04_RHOSS</name>
<dbReference type="AlphaFoldDB" id="A0A834GH04"/>
<dbReference type="InterPro" id="IPR040911">
    <property type="entry name" value="Exostosin_GT47"/>
</dbReference>
<keyword evidence="5" id="KW-0333">Golgi apparatus</keyword>
<reference evidence="7" key="1">
    <citation type="submission" date="2019-11" db="EMBL/GenBank/DDBJ databases">
        <authorList>
            <person name="Liu Y."/>
            <person name="Hou J."/>
            <person name="Li T.-Q."/>
            <person name="Guan C.-H."/>
            <person name="Wu X."/>
            <person name="Wu H.-Z."/>
            <person name="Ling F."/>
            <person name="Zhang R."/>
            <person name="Shi X.-G."/>
            <person name="Ren J.-P."/>
            <person name="Chen E.-F."/>
            <person name="Sun J.-M."/>
        </authorList>
    </citation>
    <scope>NUCLEOTIDE SEQUENCE</scope>
    <source>
        <strain evidence="7">Adult_tree_wgs_1</strain>
        <tissue evidence="7">Leaves</tissue>
    </source>
</reference>
<dbReference type="PANTHER" id="PTHR11062">
    <property type="entry name" value="EXOSTOSIN HEPARAN SULFATE GLYCOSYLTRANSFERASE -RELATED"/>
    <property type="match status" value="1"/>
</dbReference>
<proteinExistence type="inferred from homology"/>
<evidence type="ECO:0000259" key="6">
    <source>
        <dbReference type="Pfam" id="PF03016"/>
    </source>
</evidence>
<dbReference type="Pfam" id="PF14223">
    <property type="entry name" value="Retrotran_gag_2"/>
    <property type="match status" value="1"/>
</dbReference>
<evidence type="ECO:0000313" key="8">
    <source>
        <dbReference type="Proteomes" id="UP000626092"/>
    </source>
</evidence>
<accession>A0A834GH04</accession>
<comment type="similarity">
    <text evidence="2">Belongs to the glycosyltransferase 47 family.</text>
</comment>
<sequence>MERFTGTAMKEDENVIDHVNKLYIIAKELATLDNPLPDRLQVSTILQSLPKSWESAVVALNFSSTTLTMKNLPVLLANCRGPKNSKKPNFGGSKDIVCVVSESHLADTDIGAWWVDSASSRHVAKNKESFVELKEVMLPGDKNLHFTDVLYSPTMRRNLISVPHLDENDFEVRFRSEKVSIGKHGSIMMWGSKVDGLYRLNIVSDVNNNALAGCSAYTVDSTHSYDSLYADDPYICLPYEACHSRWIYVYDLPPTFNYELVNSSNINLNDGFGREAKEFTGIVPESILPAWYWTDLLSGEVAYHRRMLNYKCRTMEPESATAFYIPFYAGLALTKSLGGNNTWRERDWHSEMLIKWVQQQKWWNRSNGSDHFIMLGRVSWDFRRLREVDGDWGSSFINMPAMQNVIRLSVQGHMWDKLEISVPYPSMFHPRSNFDVIEWQRFVRSRRRNHLFAFVGEAREPIQNDFQGILQKQCLSESTVCHHVDCGPKNYIDGKTTDVIAAFLDSDFCLQPRGEEGFTGRFVFDCMLAGSIPVFFSRETAYFQYELFMPVEPESYSVFINHDDVRNRTEYVKKVLEGYGRMEVETMRNKVIEYLPRFVYTRPSQGLEKIKDAFDIAIEAMLSKYKAHIEKGRIGNLNEI</sequence>
<evidence type="ECO:0000256" key="1">
    <source>
        <dbReference type="ARBA" id="ARBA00004323"/>
    </source>
</evidence>